<proteinExistence type="predicted"/>
<feature type="non-terminal residue" evidence="2">
    <location>
        <position position="342"/>
    </location>
</feature>
<feature type="region of interest" description="Disordered" evidence="1">
    <location>
        <begin position="195"/>
        <end position="240"/>
    </location>
</feature>
<feature type="non-terminal residue" evidence="2">
    <location>
        <position position="1"/>
    </location>
</feature>
<reference evidence="2" key="1">
    <citation type="submission" date="2020-02" db="EMBL/GenBank/DDBJ databases">
        <authorList>
            <person name="Meier V. D."/>
        </authorList>
    </citation>
    <scope>NUCLEOTIDE SEQUENCE</scope>
    <source>
        <strain evidence="2">AVDCRST_MAG08</strain>
    </source>
</reference>
<name>A0A6J4IFB2_9PROT</name>
<dbReference type="AlphaFoldDB" id="A0A6J4IFB2"/>
<accession>A0A6J4IFB2</accession>
<dbReference type="EMBL" id="CADCTG010000168">
    <property type="protein sequence ID" value="CAA9250513.1"/>
    <property type="molecule type" value="Genomic_DNA"/>
</dbReference>
<gene>
    <name evidence="2" type="ORF">AVDCRST_MAG08-2164</name>
</gene>
<protein>
    <submittedName>
        <fullName evidence="2">Urea ABC transporter, permease protein UrtC</fullName>
    </submittedName>
</protein>
<feature type="compositionally biased region" description="Basic and acidic residues" evidence="1">
    <location>
        <begin position="196"/>
        <end position="206"/>
    </location>
</feature>
<feature type="compositionally biased region" description="Basic residues" evidence="1">
    <location>
        <begin position="1"/>
        <end position="14"/>
    </location>
</feature>
<feature type="region of interest" description="Disordered" evidence="1">
    <location>
        <begin position="1"/>
        <end position="28"/>
    </location>
</feature>
<sequence length="342" mass="35046">DGRGARRAAHRRRGGAGGRGRAGAAGRAGAVRAHQRHRLGGDGAAGALSRLRLGRGRHTVLRANGVLRLGRLRLRCGGHQLRRRRAGGAARVDGGDAGRGGAGLGDVLRPGGRRLHGRHHPHRDADPVQIRQLHGWGAVAHRRRGARRLQWHPADAAAELAGRSGEPVDARAGLRRRGAVPVRVLRGGEAGAADAVRARRGGDQGERAAGGAVGLRRPGAPPRRVHHRRGDGGAGGGGLRQLRVRQPEHVLAGLRGAGGDLGAGGGRRHLCRADGGVRGVAGLGLLGGHRAGVRSEPAAGRRAVGGGAGRAARAVADGAGPARPFAPVAAAARRAEDRARRM</sequence>
<evidence type="ECO:0000313" key="2">
    <source>
        <dbReference type="EMBL" id="CAA9250513.1"/>
    </source>
</evidence>
<evidence type="ECO:0000256" key="1">
    <source>
        <dbReference type="SAM" id="MobiDB-lite"/>
    </source>
</evidence>
<organism evidence="2">
    <name type="scientific">uncultured Acetobacteraceae bacterium</name>
    <dbReference type="NCBI Taxonomy" id="169975"/>
    <lineage>
        <taxon>Bacteria</taxon>
        <taxon>Pseudomonadati</taxon>
        <taxon>Pseudomonadota</taxon>
        <taxon>Alphaproteobacteria</taxon>
        <taxon>Acetobacterales</taxon>
        <taxon>Acetobacteraceae</taxon>
        <taxon>environmental samples</taxon>
    </lineage>
</organism>